<reference evidence="1 2" key="1">
    <citation type="submission" date="2006-06" db="EMBL/GenBank/DDBJ databases">
        <title>Complete sequence of Rubrobacter xylanophilus DSM 9941.</title>
        <authorList>
            <consortium name="US DOE Joint Genome Institute"/>
            <person name="Copeland A."/>
            <person name="Lucas S."/>
            <person name="Lapidus A."/>
            <person name="Barry K."/>
            <person name="Detter J.C."/>
            <person name="Glavina del Rio T."/>
            <person name="Hammon N."/>
            <person name="Israni S."/>
            <person name="Dalin E."/>
            <person name="Tice H."/>
            <person name="Pitluck S."/>
            <person name="Munk A.C."/>
            <person name="Brettin T."/>
            <person name="Bruce D."/>
            <person name="Han C."/>
            <person name="Tapia R."/>
            <person name="Gilna P."/>
            <person name="Schmutz J."/>
            <person name="Larimer F."/>
            <person name="Land M."/>
            <person name="Hauser L."/>
            <person name="Kyrpides N."/>
            <person name="Lykidis A."/>
            <person name="da Costa M.S."/>
            <person name="Rainey F.A."/>
            <person name="Empadinhas N."/>
            <person name="Jolivet E."/>
            <person name="Battista J.R."/>
            <person name="Richardson P."/>
        </authorList>
    </citation>
    <scope>NUCLEOTIDE SEQUENCE [LARGE SCALE GENOMIC DNA]</scope>
    <source>
        <strain evidence="2">DSM 9941 / NBRC 16129 / PRD-1</strain>
    </source>
</reference>
<dbReference type="OrthoDB" id="9849607at2"/>
<dbReference type="RefSeq" id="WP_011563490.1">
    <property type="nucleotide sequence ID" value="NC_008148.1"/>
</dbReference>
<sequence length="161" mass="17032">MAAPPKPWSPLSARLEGRFAARGLPPLGFSLLEAEGPAFGRLRPEGGRGARISAAGALVVIEREGRGRYRMLWEGVQALSAEGPPEGFRIAPGGEPWEAGLRLLRNFATARGPGGRARVEGDLAGLRYGARFEGEAGLPAALFLLYRLAAARSRAFVVGGR</sequence>
<dbReference type="STRING" id="266117.Rxyl_0498"/>
<evidence type="ECO:0000313" key="1">
    <source>
        <dbReference type="EMBL" id="ABG03472.1"/>
    </source>
</evidence>
<dbReference type="HOGENOM" id="CLU_1642455_0_0_11"/>
<organism evidence="1 2">
    <name type="scientific">Rubrobacter xylanophilus (strain DSM 9941 / JCM 11954 / NBRC 16129 / PRD-1)</name>
    <dbReference type="NCBI Taxonomy" id="266117"/>
    <lineage>
        <taxon>Bacteria</taxon>
        <taxon>Bacillati</taxon>
        <taxon>Actinomycetota</taxon>
        <taxon>Rubrobacteria</taxon>
        <taxon>Rubrobacterales</taxon>
        <taxon>Rubrobacteraceae</taxon>
        <taxon>Rubrobacter</taxon>
    </lineage>
</organism>
<dbReference type="KEGG" id="rxy:Rxyl_0498"/>
<proteinExistence type="predicted"/>
<evidence type="ECO:0000313" key="2">
    <source>
        <dbReference type="Proteomes" id="UP000006637"/>
    </source>
</evidence>
<name>Q1AYQ6_RUBXD</name>
<dbReference type="Proteomes" id="UP000006637">
    <property type="component" value="Chromosome"/>
</dbReference>
<accession>Q1AYQ6</accession>
<protein>
    <submittedName>
        <fullName evidence="1">Uncharacterized protein</fullName>
    </submittedName>
</protein>
<gene>
    <name evidence="1" type="ordered locus">Rxyl_0498</name>
</gene>
<dbReference type="EMBL" id="CP000386">
    <property type="protein sequence ID" value="ABG03472.1"/>
    <property type="molecule type" value="Genomic_DNA"/>
</dbReference>
<dbReference type="AlphaFoldDB" id="Q1AYQ6"/>
<keyword evidence="2" id="KW-1185">Reference proteome</keyword>